<keyword evidence="4" id="KW-1185">Reference proteome</keyword>
<feature type="transmembrane region" description="Helical" evidence="2">
    <location>
        <begin position="6"/>
        <end position="29"/>
    </location>
</feature>
<reference evidence="3" key="1">
    <citation type="submission" date="2021-01" db="EMBL/GenBank/DDBJ databases">
        <title>Whole genome shotgun sequence of Sinosporangium siamense NBRC 109515.</title>
        <authorList>
            <person name="Komaki H."/>
            <person name="Tamura T."/>
        </authorList>
    </citation>
    <scope>NUCLEOTIDE SEQUENCE</scope>
    <source>
        <strain evidence="3">NBRC 109515</strain>
    </source>
</reference>
<dbReference type="EMBL" id="BOOW01000030">
    <property type="protein sequence ID" value="GII94555.1"/>
    <property type="molecule type" value="Genomic_DNA"/>
</dbReference>
<accession>A0A919RIL5</accession>
<evidence type="ECO:0000313" key="4">
    <source>
        <dbReference type="Proteomes" id="UP000606172"/>
    </source>
</evidence>
<name>A0A919RIL5_9ACTN</name>
<evidence type="ECO:0000256" key="1">
    <source>
        <dbReference type="SAM" id="Coils"/>
    </source>
</evidence>
<evidence type="ECO:0000313" key="3">
    <source>
        <dbReference type="EMBL" id="GII94555.1"/>
    </source>
</evidence>
<dbReference type="RefSeq" id="WP_204029139.1">
    <property type="nucleotide sequence ID" value="NZ_BOOW01000030.1"/>
</dbReference>
<organism evidence="3 4">
    <name type="scientific">Sinosporangium siamense</name>
    <dbReference type="NCBI Taxonomy" id="1367973"/>
    <lineage>
        <taxon>Bacteria</taxon>
        <taxon>Bacillati</taxon>
        <taxon>Actinomycetota</taxon>
        <taxon>Actinomycetes</taxon>
        <taxon>Streptosporangiales</taxon>
        <taxon>Streptosporangiaceae</taxon>
        <taxon>Sinosporangium</taxon>
    </lineage>
</organism>
<keyword evidence="1" id="KW-0175">Coiled coil</keyword>
<keyword evidence="2" id="KW-0812">Transmembrane</keyword>
<keyword evidence="2" id="KW-0472">Membrane</keyword>
<proteinExistence type="predicted"/>
<gene>
    <name evidence="3" type="ORF">Ssi02_47860</name>
</gene>
<comment type="caution">
    <text evidence="3">The sequence shown here is derived from an EMBL/GenBank/DDBJ whole genome shotgun (WGS) entry which is preliminary data.</text>
</comment>
<keyword evidence="2" id="KW-1133">Transmembrane helix</keyword>
<sequence>MTDINSAVIPIVIMLLLVGGVTACIRFYFRYERHRTEVLTAELAKNREQAERAVRQQERSQAQIAELTGRVAALEQLLRNVG</sequence>
<evidence type="ECO:0000256" key="2">
    <source>
        <dbReference type="SAM" id="Phobius"/>
    </source>
</evidence>
<dbReference type="Proteomes" id="UP000606172">
    <property type="component" value="Unassembled WGS sequence"/>
</dbReference>
<feature type="coiled-coil region" evidence="1">
    <location>
        <begin position="40"/>
        <end position="77"/>
    </location>
</feature>
<dbReference type="AlphaFoldDB" id="A0A919RIL5"/>
<protein>
    <submittedName>
        <fullName evidence="3">Uncharacterized protein</fullName>
    </submittedName>
</protein>